<dbReference type="EMBL" id="JAZAQF010000069">
    <property type="protein sequence ID" value="MFG3818205.1"/>
    <property type="molecule type" value="Genomic_DNA"/>
</dbReference>
<keyword evidence="3" id="KW-1185">Reference proteome</keyword>
<feature type="region of interest" description="Disordered" evidence="1">
    <location>
        <begin position="1"/>
        <end position="24"/>
    </location>
</feature>
<protein>
    <submittedName>
        <fullName evidence="2">Uncharacterized protein</fullName>
    </submittedName>
</protein>
<accession>A0ABW7CAL9</accession>
<feature type="compositionally biased region" description="Polar residues" evidence="1">
    <location>
        <begin position="1"/>
        <end position="16"/>
    </location>
</feature>
<evidence type="ECO:0000256" key="1">
    <source>
        <dbReference type="SAM" id="MobiDB-lite"/>
    </source>
</evidence>
<gene>
    <name evidence="2" type="ORF">VPK24_11210</name>
</gene>
<name>A0ABW7CAL9_9CYAN</name>
<comment type="caution">
    <text evidence="2">The sequence shown here is derived from an EMBL/GenBank/DDBJ whole genome shotgun (WGS) entry which is preliminary data.</text>
</comment>
<dbReference type="Proteomes" id="UP001604335">
    <property type="component" value="Unassembled WGS sequence"/>
</dbReference>
<proteinExistence type="predicted"/>
<dbReference type="RefSeq" id="WP_393013319.1">
    <property type="nucleotide sequence ID" value="NZ_JAZAQF010000069.1"/>
</dbReference>
<evidence type="ECO:0000313" key="2">
    <source>
        <dbReference type="EMBL" id="MFG3818205.1"/>
    </source>
</evidence>
<evidence type="ECO:0000313" key="3">
    <source>
        <dbReference type="Proteomes" id="UP001604335"/>
    </source>
</evidence>
<reference evidence="3" key="1">
    <citation type="journal article" date="2024" name="Algal Res.">
        <title>Biochemical, toxicological and genomic investigation of a high-biomass producing Limnothrix strain isolated from Italian shallow drinking water reservoir.</title>
        <authorList>
            <person name="Simonazzi M."/>
            <person name="Shishido T.K."/>
            <person name="Delbaje E."/>
            <person name="Wahlsten M."/>
            <person name="Fewer D.P."/>
            <person name="Sivonen K."/>
            <person name="Pezzolesi L."/>
            <person name="Pistocchi R."/>
        </authorList>
    </citation>
    <scope>NUCLEOTIDE SEQUENCE [LARGE SCALE GENOMIC DNA]</scope>
    <source>
        <strain evidence="3">LRLZ20PSL1</strain>
    </source>
</reference>
<sequence length="63" mass="7119">MTDPIHTNSPVTNSPIDSKPGHRSQVWVRIRVPSNYRPDPVISTSWGAIDKAQRLAHWIKISC</sequence>
<organism evidence="2 3">
    <name type="scientific">Limnothrix redekei LRLZ20PSL1</name>
    <dbReference type="NCBI Taxonomy" id="3112953"/>
    <lineage>
        <taxon>Bacteria</taxon>
        <taxon>Bacillati</taxon>
        <taxon>Cyanobacteriota</taxon>
        <taxon>Cyanophyceae</taxon>
        <taxon>Pseudanabaenales</taxon>
        <taxon>Pseudanabaenaceae</taxon>
        <taxon>Limnothrix</taxon>
    </lineage>
</organism>